<dbReference type="Proteomes" id="UP000826300">
    <property type="component" value="Chromosome"/>
</dbReference>
<keyword evidence="5 8" id="KW-0812">Transmembrane</keyword>
<evidence type="ECO:0000256" key="4">
    <source>
        <dbReference type="ARBA" id="ARBA00022475"/>
    </source>
</evidence>
<evidence type="ECO:0000256" key="3">
    <source>
        <dbReference type="ARBA" id="ARBA00022448"/>
    </source>
</evidence>
<name>A0A8G1ECG1_9RHOB</name>
<evidence type="ECO:0000256" key="5">
    <source>
        <dbReference type="ARBA" id="ARBA00022692"/>
    </source>
</evidence>
<keyword evidence="3" id="KW-0813">Transport</keyword>
<evidence type="ECO:0000256" key="8">
    <source>
        <dbReference type="SAM" id="Phobius"/>
    </source>
</evidence>
<evidence type="ECO:0000256" key="2">
    <source>
        <dbReference type="ARBA" id="ARBA00009773"/>
    </source>
</evidence>
<keyword evidence="6 8" id="KW-1133">Transmembrane helix</keyword>
<dbReference type="KEGG" id="nsm:JO391_15570"/>
<feature type="transmembrane region" description="Helical" evidence="8">
    <location>
        <begin position="166"/>
        <end position="189"/>
    </location>
</feature>
<evidence type="ECO:0000313" key="10">
    <source>
        <dbReference type="Proteomes" id="UP000826300"/>
    </source>
</evidence>
<dbReference type="PANTHER" id="PTHR21716">
    <property type="entry name" value="TRANSMEMBRANE PROTEIN"/>
    <property type="match status" value="1"/>
</dbReference>
<evidence type="ECO:0000256" key="7">
    <source>
        <dbReference type="ARBA" id="ARBA00023136"/>
    </source>
</evidence>
<comment type="similarity">
    <text evidence="2">Belongs to the autoinducer-2 exporter (AI-2E) (TC 2.A.86) family.</text>
</comment>
<organism evidence="9 10">
    <name type="scientific">Neotabrizicola shimadae</name>
    <dbReference type="NCBI Taxonomy" id="2807096"/>
    <lineage>
        <taxon>Bacteria</taxon>
        <taxon>Pseudomonadati</taxon>
        <taxon>Pseudomonadota</taxon>
        <taxon>Alphaproteobacteria</taxon>
        <taxon>Rhodobacterales</taxon>
        <taxon>Paracoccaceae</taxon>
        <taxon>Neotabrizicola</taxon>
    </lineage>
</organism>
<evidence type="ECO:0000256" key="1">
    <source>
        <dbReference type="ARBA" id="ARBA00004651"/>
    </source>
</evidence>
<feature type="transmembrane region" description="Helical" evidence="8">
    <location>
        <begin position="290"/>
        <end position="308"/>
    </location>
</feature>
<proteinExistence type="inferred from homology"/>
<reference evidence="9" key="1">
    <citation type="submission" date="2021-02" db="EMBL/GenBank/DDBJ databases">
        <title>Rhodobacter shimadae sp. nov., an aerobic anoxygenic phototrophic bacterium isolated from a hot spring.</title>
        <authorList>
            <person name="Muramatsu S."/>
            <person name="Haruta S."/>
            <person name="Hirose S."/>
            <person name="Hanada S."/>
        </authorList>
    </citation>
    <scope>NUCLEOTIDE SEQUENCE</scope>
    <source>
        <strain evidence="9">N10</strain>
    </source>
</reference>
<protein>
    <submittedName>
        <fullName evidence="9">AI-2E family transporter</fullName>
    </submittedName>
</protein>
<evidence type="ECO:0000313" key="9">
    <source>
        <dbReference type="EMBL" id="QYZ69146.1"/>
    </source>
</evidence>
<feature type="transmembrane region" description="Helical" evidence="8">
    <location>
        <begin position="65"/>
        <end position="85"/>
    </location>
</feature>
<sequence length="584" mass="61531">MPATEATGPARRLSLVQVAAIAGIGAVLHLAQDLFLPVALAILITFALAPLVTRLRRTGLPDLPAVLTAVAVSSVMLAAFVLAVASQLNQLAGTLPTLQSNIIAKIETLQATGSDSALLARITGTLSAVNAEISAATATPDAAPGSAPVQVQIVESSKPAELLQELVLMLVSPVAAVGLVFVLVIFMLLERDELRDRFIRLVGASDLHRTAQVLEEAGSRVSKYLLVQLLVNIIYAVPIGLGLWLIGVPNASLWAMLTLVLRFVPYIGSILSAAFPIFLSFAALPGWAPLAWAIALFVVVELVTSNVVEPWLYGSRTGLSPLAIILSAVIWTWIWGTAGLVLSTPLTVCLVVLGRHIPQFELFDVLFGDRPVLPPEARLYHRLLAADEVEAVEMAEEALDSAALASFHTTTLWPALALAERDLDRGRLTLAQQDRIAETLQSVIATLDVPGPPEGVAPVLCLGGRTRLDDAFAASLAQSLTDAGIPASAAPRRARLPAEEAGLEGRTAVVLCFLDPNPSRVSLMHLRRLAAAAPGARLGVALLQDPATGTTRPEKRDEALTLGATFVALTPKDLPRALSETGGG</sequence>
<feature type="transmembrane region" description="Helical" evidence="8">
    <location>
        <begin position="253"/>
        <end position="278"/>
    </location>
</feature>
<keyword evidence="7 8" id="KW-0472">Membrane</keyword>
<accession>A0A8G1ECG1</accession>
<dbReference type="GO" id="GO:0005886">
    <property type="term" value="C:plasma membrane"/>
    <property type="evidence" value="ECO:0007669"/>
    <property type="project" value="UniProtKB-SubCell"/>
</dbReference>
<feature type="transmembrane region" description="Helical" evidence="8">
    <location>
        <begin position="224"/>
        <end position="247"/>
    </location>
</feature>
<dbReference type="Pfam" id="PF01594">
    <property type="entry name" value="AI-2E_transport"/>
    <property type="match status" value="1"/>
</dbReference>
<feature type="transmembrane region" description="Helical" evidence="8">
    <location>
        <begin position="34"/>
        <end position="53"/>
    </location>
</feature>
<dbReference type="EMBL" id="CP069370">
    <property type="protein sequence ID" value="QYZ69146.1"/>
    <property type="molecule type" value="Genomic_DNA"/>
</dbReference>
<dbReference type="RefSeq" id="WP_220661366.1">
    <property type="nucleotide sequence ID" value="NZ_CP069370.1"/>
</dbReference>
<dbReference type="PANTHER" id="PTHR21716:SF53">
    <property type="entry name" value="PERMEASE PERM-RELATED"/>
    <property type="match status" value="1"/>
</dbReference>
<keyword evidence="4" id="KW-1003">Cell membrane</keyword>
<gene>
    <name evidence="9" type="ORF">JO391_15570</name>
</gene>
<keyword evidence="10" id="KW-1185">Reference proteome</keyword>
<dbReference type="AlphaFoldDB" id="A0A8G1ECG1"/>
<comment type="subcellular location">
    <subcellularLocation>
        <location evidence="1">Cell membrane</location>
        <topology evidence="1">Multi-pass membrane protein</topology>
    </subcellularLocation>
</comment>
<feature type="transmembrane region" description="Helical" evidence="8">
    <location>
        <begin position="328"/>
        <end position="353"/>
    </location>
</feature>
<evidence type="ECO:0000256" key="6">
    <source>
        <dbReference type="ARBA" id="ARBA00022989"/>
    </source>
</evidence>
<feature type="transmembrane region" description="Helical" evidence="8">
    <location>
        <begin position="12"/>
        <end position="28"/>
    </location>
</feature>
<dbReference type="InterPro" id="IPR002549">
    <property type="entry name" value="AI-2E-like"/>
</dbReference>